<keyword evidence="8 10" id="KW-0012">Acyltransferase</keyword>
<dbReference type="Gene3D" id="3.30.559.10">
    <property type="entry name" value="Chloramphenicol acetyltransferase-like domain"/>
    <property type="match status" value="1"/>
</dbReference>
<evidence type="ECO:0000313" key="13">
    <source>
        <dbReference type="EMBL" id="NUB45645.1"/>
    </source>
</evidence>
<dbReference type="SUPFAM" id="SSF47005">
    <property type="entry name" value="Peripheral subunit-binding domain of 2-oxo acid dehydrogenase complex"/>
    <property type="match status" value="1"/>
</dbReference>
<feature type="domain" description="Peripheral subunit-binding (PSBD)" evidence="12">
    <location>
        <begin position="127"/>
        <end position="164"/>
    </location>
</feature>
<dbReference type="FunFam" id="3.30.559.10:FF:000007">
    <property type="entry name" value="Dihydrolipoamide acetyltransferase component of pyruvate dehydrogenase complex"/>
    <property type="match status" value="1"/>
</dbReference>
<dbReference type="GO" id="GO:0016407">
    <property type="term" value="F:acetyltransferase activity"/>
    <property type="evidence" value="ECO:0007669"/>
    <property type="project" value="TreeGrafter"/>
</dbReference>
<dbReference type="PANTHER" id="PTHR43178">
    <property type="entry name" value="DIHYDROLIPOAMIDE ACETYLTRANSFERASE COMPONENT OF PYRUVATE DEHYDROGENASE COMPLEX"/>
    <property type="match status" value="1"/>
</dbReference>
<dbReference type="SUPFAM" id="SSF52777">
    <property type="entry name" value="CoA-dependent acyltransferases"/>
    <property type="match status" value="1"/>
</dbReference>
<organism evidence="13 14">
    <name type="scientific">Fertoeibacter niger</name>
    <dbReference type="NCBI Taxonomy" id="2656921"/>
    <lineage>
        <taxon>Bacteria</taxon>
        <taxon>Pseudomonadati</taxon>
        <taxon>Pseudomonadota</taxon>
        <taxon>Alphaproteobacteria</taxon>
        <taxon>Rhodobacterales</taxon>
        <taxon>Paracoccaceae</taxon>
        <taxon>Fertoeibacter</taxon>
    </lineage>
</organism>
<dbReference type="Pfam" id="PF02817">
    <property type="entry name" value="E3_binding"/>
    <property type="match status" value="1"/>
</dbReference>
<dbReference type="InterPro" id="IPR001078">
    <property type="entry name" value="2-oxoacid_DH_actylTfrase"/>
</dbReference>
<dbReference type="CDD" id="cd06849">
    <property type="entry name" value="lipoyl_domain"/>
    <property type="match status" value="1"/>
</dbReference>
<dbReference type="InterPro" id="IPR000089">
    <property type="entry name" value="Biotin_lipoyl"/>
</dbReference>
<keyword evidence="7 10" id="KW-0450">Lipoyl</keyword>
<dbReference type="InterPro" id="IPR011053">
    <property type="entry name" value="Single_hybrid_motif"/>
</dbReference>
<proteinExistence type="inferred from homology"/>
<dbReference type="AlphaFoldDB" id="A0A8X8KPZ6"/>
<evidence type="ECO:0000256" key="5">
    <source>
        <dbReference type="ARBA" id="ARBA00011666"/>
    </source>
</evidence>
<dbReference type="Gene3D" id="2.40.50.100">
    <property type="match status" value="1"/>
</dbReference>
<comment type="caution">
    <text evidence="13">The sequence shown here is derived from an EMBL/GenBank/DDBJ whole genome shotgun (WGS) entry which is preliminary data.</text>
</comment>
<comment type="similarity">
    <text evidence="4 10">Belongs to the 2-oxoacid dehydrogenase family.</text>
</comment>
<dbReference type="PROSITE" id="PS00189">
    <property type="entry name" value="LIPOYL"/>
    <property type="match status" value="1"/>
</dbReference>
<evidence type="ECO:0000256" key="7">
    <source>
        <dbReference type="ARBA" id="ARBA00022823"/>
    </source>
</evidence>
<keyword evidence="14" id="KW-1185">Reference proteome</keyword>
<comment type="cofactor">
    <cofactor evidence="1 10">
        <name>(R)-lipoate</name>
        <dbReference type="ChEBI" id="CHEBI:83088"/>
    </cofactor>
</comment>
<dbReference type="InterPro" id="IPR023213">
    <property type="entry name" value="CAT-like_dom_sf"/>
</dbReference>
<evidence type="ECO:0000256" key="4">
    <source>
        <dbReference type="ARBA" id="ARBA00007317"/>
    </source>
</evidence>
<dbReference type="Proteomes" id="UP000484076">
    <property type="component" value="Unassembled WGS sequence"/>
</dbReference>
<protein>
    <recommendedName>
        <fullName evidence="10">Dihydrolipoamide acetyltransferase component of pyruvate dehydrogenase complex</fullName>
        <ecNumber evidence="10">2.3.1.-</ecNumber>
    </recommendedName>
</protein>
<dbReference type="GO" id="GO:0004149">
    <property type="term" value="F:dihydrolipoyllysine-residue succinyltransferase activity"/>
    <property type="evidence" value="ECO:0007669"/>
    <property type="project" value="UniProtKB-EC"/>
</dbReference>
<dbReference type="SUPFAM" id="SSF51230">
    <property type="entry name" value="Single hybrid motif"/>
    <property type="match status" value="1"/>
</dbReference>
<dbReference type="EMBL" id="WHUT02000008">
    <property type="protein sequence ID" value="NUB45645.1"/>
    <property type="molecule type" value="Genomic_DNA"/>
</dbReference>
<feature type="domain" description="Lipoyl-binding" evidence="11">
    <location>
        <begin position="3"/>
        <end position="78"/>
    </location>
</feature>
<dbReference type="EC" id="2.3.1.-" evidence="10"/>
<dbReference type="Gene3D" id="4.10.320.10">
    <property type="entry name" value="E3-binding domain"/>
    <property type="match status" value="1"/>
</dbReference>
<evidence type="ECO:0000256" key="2">
    <source>
        <dbReference type="ARBA" id="ARBA00004052"/>
    </source>
</evidence>
<dbReference type="Pfam" id="PF00198">
    <property type="entry name" value="2-oxoacid_dh"/>
    <property type="match status" value="1"/>
</dbReference>
<dbReference type="InterPro" id="IPR003016">
    <property type="entry name" value="2-oxoA_DH_lipoyl-BS"/>
</dbReference>
<evidence type="ECO:0000256" key="3">
    <source>
        <dbReference type="ARBA" id="ARBA00005145"/>
    </source>
</evidence>
<dbReference type="PROSITE" id="PS50968">
    <property type="entry name" value="BIOTINYL_LIPOYL"/>
    <property type="match status" value="1"/>
</dbReference>
<dbReference type="PROSITE" id="PS51826">
    <property type="entry name" value="PSBD"/>
    <property type="match status" value="1"/>
</dbReference>
<dbReference type="GO" id="GO:0005737">
    <property type="term" value="C:cytoplasm"/>
    <property type="evidence" value="ECO:0007669"/>
    <property type="project" value="TreeGrafter"/>
</dbReference>
<evidence type="ECO:0000256" key="6">
    <source>
        <dbReference type="ARBA" id="ARBA00022679"/>
    </source>
</evidence>
<comment type="catalytic activity">
    <reaction evidence="9">
        <text>N(6)-[(R)-dihydrolipoyl]-L-lysyl-[protein] + succinyl-CoA = N(6)-[(R)-S(8)-succinyldihydrolipoyl]-L-lysyl-[protein] + CoA</text>
        <dbReference type="Rhea" id="RHEA:15213"/>
        <dbReference type="Rhea" id="RHEA-COMP:10475"/>
        <dbReference type="Rhea" id="RHEA-COMP:20092"/>
        <dbReference type="ChEBI" id="CHEBI:57287"/>
        <dbReference type="ChEBI" id="CHEBI:57292"/>
        <dbReference type="ChEBI" id="CHEBI:83100"/>
        <dbReference type="ChEBI" id="CHEBI:83120"/>
        <dbReference type="EC" id="2.3.1.61"/>
    </reaction>
</comment>
<name>A0A8X8KPZ6_9RHOB</name>
<comment type="subunit">
    <text evidence="5">Forms a 24-polypeptide structural core with octahedral symmetry. Part of the 2-oxoglutarate dehydrogenase (OGDH) complex composed of E1 (2-oxoglutarate dehydrogenase), E2 (dihydrolipoamide succinyltransferase) and E3 (dihydrolipoamide dehydrogenase); the complex contains multiple copies of the three enzymatic components (E1, E2 and E3).</text>
</comment>
<dbReference type="Pfam" id="PF00364">
    <property type="entry name" value="Biotin_lipoyl"/>
    <property type="match status" value="1"/>
</dbReference>
<dbReference type="InterPro" id="IPR004167">
    <property type="entry name" value="PSBD"/>
</dbReference>
<dbReference type="PANTHER" id="PTHR43178:SF5">
    <property type="entry name" value="LIPOAMIDE ACYLTRANSFERASE COMPONENT OF BRANCHED-CHAIN ALPHA-KETO ACID DEHYDROGENASE COMPLEX, MITOCHONDRIAL"/>
    <property type="match status" value="1"/>
</dbReference>
<sequence length="410" mass="43758">MGIHIIRVPDIGEGIAETEIAEWFVKPGDLVAEDQPIAAMMTDKATVDVPTPVAGRVIALAAEVGATLAVRAELIRLEVAGEGNLGTEPQAHPAAAFAPVIKADPALQPSRPAATKAAPSRHTGAPLAAPSVRALARDTGVDLRLVTGSGPEGRILREDVANFDARAHSDRGPRLRDSVEEVRIIGLRKRISQRMQEASRVPHITIVEEVDASALEILRLRLNDRARSRPGTPRLTLLPLITRAIVQAVADQPMMNAHHDPDAGLVRRFGAVHIGIAAQTTQGLVVPVLRHAEALGLTETASEIARLADAARGGRATRDELSGSTITITSLGTLGALATTPILNVPEVAIIGINRMATRPFWTGSTFEPRKMMNISCSFDHRVVDGWDAAVFVQKIKDLLETPALLFVEP</sequence>
<evidence type="ECO:0000256" key="1">
    <source>
        <dbReference type="ARBA" id="ARBA00001938"/>
    </source>
</evidence>
<evidence type="ECO:0000259" key="12">
    <source>
        <dbReference type="PROSITE" id="PS51826"/>
    </source>
</evidence>
<comment type="pathway">
    <text evidence="3">Amino-acid degradation; L-lysine degradation via saccharopine pathway; glutaryl-CoA from L-lysine: step 6/6.</text>
</comment>
<accession>A0A8X8KPZ6</accession>
<comment type="function">
    <text evidence="2">E2 component of the 2-oxoglutarate dehydrogenase (OGDH) complex which catalyzes the second step in the conversion of 2-oxoglutarate to succinyl-CoA and CO(2).</text>
</comment>
<evidence type="ECO:0000313" key="14">
    <source>
        <dbReference type="Proteomes" id="UP000484076"/>
    </source>
</evidence>
<dbReference type="RefSeq" id="WP_152827385.1">
    <property type="nucleotide sequence ID" value="NZ_WHUT02000008.1"/>
</dbReference>
<dbReference type="InterPro" id="IPR050743">
    <property type="entry name" value="2-oxoacid_DH_E2_comp"/>
</dbReference>
<dbReference type="InterPro" id="IPR036625">
    <property type="entry name" value="E3-bd_dom_sf"/>
</dbReference>
<evidence type="ECO:0000256" key="9">
    <source>
        <dbReference type="ARBA" id="ARBA00052761"/>
    </source>
</evidence>
<keyword evidence="6 10" id="KW-0808">Transferase</keyword>
<dbReference type="GO" id="GO:0031405">
    <property type="term" value="F:lipoic acid binding"/>
    <property type="evidence" value="ECO:0007669"/>
    <property type="project" value="TreeGrafter"/>
</dbReference>
<evidence type="ECO:0000259" key="11">
    <source>
        <dbReference type="PROSITE" id="PS50968"/>
    </source>
</evidence>
<reference evidence="13" key="1">
    <citation type="submission" date="2020-05" db="EMBL/GenBank/DDBJ databases">
        <title>Fertoebacter nigrum gen. nov., sp. nov., a new member of the family Rhodobacteraceae.</title>
        <authorList>
            <person name="Szuroczki S."/>
            <person name="Abbaszade G."/>
            <person name="Buni D."/>
            <person name="Schumann P."/>
            <person name="Toth E."/>
        </authorList>
    </citation>
    <scope>NUCLEOTIDE SEQUENCE</scope>
    <source>
        <strain evidence="13">RG-N-1a</strain>
    </source>
</reference>
<evidence type="ECO:0000256" key="8">
    <source>
        <dbReference type="ARBA" id="ARBA00023315"/>
    </source>
</evidence>
<gene>
    <name evidence="13" type="ORF">GEU84_014700</name>
</gene>
<evidence type="ECO:0000256" key="10">
    <source>
        <dbReference type="RuleBase" id="RU003423"/>
    </source>
</evidence>